<dbReference type="OMA" id="NILICWR"/>
<dbReference type="PROSITE" id="PS50119">
    <property type="entry name" value="ZF_BBOX"/>
    <property type="match status" value="2"/>
</dbReference>
<dbReference type="SMART" id="SM00336">
    <property type="entry name" value="BBOX"/>
    <property type="match status" value="2"/>
</dbReference>
<dbReference type="PROSITE" id="PS00518">
    <property type="entry name" value="ZF_RING_1"/>
    <property type="match status" value="1"/>
</dbReference>
<keyword evidence="4" id="KW-0862">Zinc</keyword>
<evidence type="ECO:0000256" key="3">
    <source>
        <dbReference type="ARBA" id="ARBA00022771"/>
    </source>
</evidence>
<dbReference type="SMART" id="SM00184">
    <property type="entry name" value="RING"/>
    <property type="match status" value="1"/>
</dbReference>
<dbReference type="InterPro" id="IPR013083">
    <property type="entry name" value="Znf_RING/FYVE/PHD"/>
</dbReference>
<dbReference type="InterPro" id="IPR027370">
    <property type="entry name" value="Znf-RING_euk"/>
</dbReference>
<dbReference type="GO" id="GO:0061630">
    <property type="term" value="F:ubiquitin protein ligase activity"/>
    <property type="evidence" value="ECO:0007669"/>
    <property type="project" value="TreeGrafter"/>
</dbReference>
<dbReference type="PROSITE" id="PS50089">
    <property type="entry name" value="ZF_RING_2"/>
    <property type="match status" value="1"/>
</dbReference>
<feature type="domain" description="RING-type" evidence="7">
    <location>
        <begin position="19"/>
        <end position="58"/>
    </location>
</feature>
<dbReference type="InterPro" id="IPR047153">
    <property type="entry name" value="TRIM45/56/19-like"/>
</dbReference>
<evidence type="ECO:0000256" key="6">
    <source>
        <dbReference type="SAM" id="Coils"/>
    </source>
</evidence>
<sequence length="466" mass="52522">MAEAATQTVLDKISKELECPICFCRFKDPKMLNCQHSFCLKCLEKMVSRKKIKCPICRKETQVPDGGVQKLSPSLLLSSLVDKVNKEEQALRHASSTRATCESCEDGNEAVSRCLDCKQNFCEKCQEEHNRLRNTKDHRIIELDKSRFLPTDLTKTVAPKCRQHSDHDICLYCETCNILICWRCAATEHTPPDHKYTAISDVIKSIRKNVNDELQKFEKIKKQLSSNGDSIKQARNGLQKKLAQVRSAIAAKAEEEIAKIRNKAKLLTEKLDKIGEERDSEFEKALLYNHEQIERADQIATAVNDLMRRADDFELLARKTSVMRNLEFQKEIKCEPAKMDMAFIGVKCQDVVSGWALGEPLAMNNKGRLMFTNYEEKKLLCVDSKGNVHFSVTTYLNGKPAKPTGVLCDDDGSIYVAVHSGELNKNGVQHYHSDGAFISTVAQGLRNPIGMAFTPSGDVVYTNHSN</sequence>
<dbReference type="InterPro" id="IPR000315">
    <property type="entry name" value="Znf_B-box"/>
</dbReference>
<dbReference type="GO" id="GO:0008270">
    <property type="term" value="F:zinc ion binding"/>
    <property type="evidence" value="ECO:0007669"/>
    <property type="project" value="UniProtKB-KW"/>
</dbReference>
<evidence type="ECO:0000256" key="1">
    <source>
        <dbReference type="ARBA" id="ARBA00022553"/>
    </source>
</evidence>
<dbReference type="Gene3D" id="4.10.830.40">
    <property type="match status" value="1"/>
</dbReference>
<evidence type="ECO:0000313" key="10">
    <source>
        <dbReference type="Proteomes" id="UP000887568"/>
    </source>
</evidence>
<dbReference type="RefSeq" id="XP_038053618.1">
    <property type="nucleotide sequence ID" value="XM_038197690.1"/>
</dbReference>
<dbReference type="AlphaFoldDB" id="A0A913ZPA5"/>
<keyword evidence="1" id="KW-0597">Phosphoprotein</keyword>
<dbReference type="GO" id="GO:0005654">
    <property type="term" value="C:nucleoplasm"/>
    <property type="evidence" value="ECO:0007669"/>
    <property type="project" value="TreeGrafter"/>
</dbReference>
<dbReference type="Gene3D" id="3.30.160.60">
    <property type="entry name" value="Classic Zinc Finger"/>
    <property type="match status" value="1"/>
</dbReference>
<dbReference type="PANTHER" id="PTHR25462">
    <property type="entry name" value="BONUS, ISOFORM C-RELATED"/>
    <property type="match status" value="1"/>
</dbReference>
<dbReference type="GeneID" id="119726072"/>
<organism evidence="9 10">
    <name type="scientific">Patiria miniata</name>
    <name type="common">Bat star</name>
    <name type="synonym">Asterina miniata</name>
    <dbReference type="NCBI Taxonomy" id="46514"/>
    <lineage>
        <taxon>Eukaryota</taxon>
        <taxon>Metazoa</taxon>
        <taxon>Echinodermata</taxon>
        <taxon>Eleutherozoa</taxon>
        <taxon>Asterozoa</taxon>
        <taxon>Asteroidea</taxon>
        <taxon>Valvatacea</taxon>
        <taxon>Valvatida</taxon>
        <taxon>Asterinidae</taxon>
        <taxon>Patiria</taxon>
    </lineage>
</organism>
<dbReference type="Proteomes" id="UP000887568">
    <property type="component" value="Unplaced"/>
</dbReference>
<feature type="coiled-coil region" evidence="6">
    <location>
        <begin position="203"/>
        <end position="277"/>
    </location>
</feature>
<evidence type="ECO:0000256" key="5">
    <source>
        <dbReference type="PROSITE-ProRule" id="PRU00024"/>
    </source>
</evidence>
<dbReference type="SUPFAM" id="SSF57850">
    <property type="entry name" value="RING/U-box"/>
    <property type="match status" value="1"/>
</dbReference>
<reference evidence="9" key="1">
    <citation type="submission" date="2022-11" db="UniProtKB">
        <authorList>
            <consortium name="EnsemblMetazoa"/>
        </authorList>
    </citation>
    <scope>IDENTIFICATION</scope>
</reference>
<feature type="domain" description="B box-type" evidence="8">
    <location>
        <begin position="161"/>
        <end position="199"/>
    </location>
</feature>
<dbReference type="PANTHER" id="PTHR25462:SF296">
    <property type="entry name" value="MEIOTIC P26, ISOFORM F"/>
    <property type="match status" value="1"/>
</dbReference>
<keyword evidence="3 5" id="KW-0863">Zinc-finger</keyword>
<dbReference type="Pfam" id="PF22586">
    <property type="entry name" value="ANCHR-like_BBOX"/>
    <property type="match status" value="1"/>
</dbReference>
<proteinExistence type="predicted"/>
<dbReference type="Pfam" id="PF13445">
    <property type="entry name" value="zf-RING_UBOX"/>
    <property type="match status" value="1"/>
</dbReference>
<evidence type="ECO:0000256" key="4">
    <source>
        <dbReference type="ARBA" id="ARBA00022833"/>
    </source>
</evidence>
<evidence type="ECO:0000259" key="7">
    <source>
        <dbReference type="PROSITE" id="PS50089"/>
    </source>
</evidence>
<accession>A0A913ZPA5</accession>
<evidence type="ECO:0000259" key="8">
    <source>
        <dbReference type="PROSITE" id="PS50119"/>
    </source>
</evidence>
<keyword evidence="2" id="KW-0479">Metal-binding</keyword>
<dbReference type="InterPro" id="IPR011042">
    <property type="entry name" value="6-blade_b-propeller_TolB-like"/>
</dbReference>
<dbReference type="InterPro" id="IPR017907">
    <property type="entry name" value="Znf_RING_CS"/>
</dbReference>
<dbReference type="Pfam" id="PF00643">
    <property type="entry name" value="zf-B_box"/>
    <property type="match status" value="1"/>
</dbReference>
<dbReference type="SUPFAM" id="SSF57845">
    <property type="entry name" value="B-box zinc-binding domain"/>
    <property type="match status" value="1"/>
</dbReference>
<dbReference type="SUPFAM" id="SSF63829">
    <property type="entry name" value="Calcium-dependent phosphotriesterase"/>
    <property type="match status" value="1"/>
</dbReference>
<dbReference type="OrthoDB" id="654191at2759"/>
<keyword evidence="6" id="KW-0175">Coiled coil</keyword>
<evidence type="ECO:0000256" key="2">
    <source>
        <dbReference type="ARBA" id="ARBA00022723"/>
    </source>
</evidence>
<protein>
    <submittedName>
        <fullName evidence="9">Uncharacterized protein</fullName>
    </submittedName>
</protein>
<feature type="domain" description="B box-type" evidence="8">
    <location>
        <begin position="96"/>
        <end position="143"/>
    </location>
</feature>
<dbReference type="Gene3D" id="3.30.40.10">
    <property type="entry name" value="Zinc/RING finger domain, C3HC4 (zinc finger)"/>
    <property type="match status" value="1"/>
</dbReference>
<keyword evidence="10" id="KW-1185">Reference proteome</keyword>
<dbReference type="InterPro" id="IPR001841">
    <property type="entry name" value="Znf_RING"/>
</dbReference>
<evidence type="ECO:0000313" key="9">
    <source>
        <dbReference type="EnsemblMetazoa" id="XP_038053618.1"/>
    </source>
</evidence>
<name>A0A913ZPA5_PATMI</name>
<dbReference type="Gene3D" id="2.120.10.30">
    <property type="entry name" value="TolB, C-terminal domain"/>
    <property type="match status" value="1"/>
</dbReference>
<dbReference type="EnsemblMetazoa" id="XM_038197690.1">
    <property type="protein sequence ID" value="XP_038053618.1"/>
    <property type="gene ID" value="LOC119726072"/>
</dbReference>